<evidence type="ECO:0000256" key="1">
    <source>
        <dbReference type="ARBA" id="ARBA00010617"/>
    </source>
</evidence>
<dbReference type="PROSITE" id="PS00086">
    <property type="entry name" value="CYTOCHROME_P450"/>
    <property type="match status" value="1"/>
</dbReference>
<dbReference type="EMBL" id="JBHXPM010000009">
    <property type="protein sequence ID" value="MFD3956846.1"/>
    <property type="molecule type" value="Genomic_DNA"/>
</dbReference>
<accession>A0ABW6DSK6</accession>
<name>A0ABW6DSK6_9ACTN</name>
<reference evidence="3 4" key="1">
    <citation type="submission" date="2024-09" db="EMBL/GenBank/DDBJ databases">
        <title>The Natural Products Discovery Center: Release of the First 8490 Sequenced Strains for Exploring Actinobacteria Biosynthetic Diversity.</title>
        <authorList>
            <person name="Kalkreuter E."/>
            <person name="Kautsar S.A."/>
            <person name="Yang D."/>
            <person name="Bader C.D."/>
            <person name="Teijaro C.N."/>
            <person name="Fluegel L."/>
            <person name="Davis C.M."/>
            <person name="Simpson J.R."/>
            <person name="Lauterbach L."/>
            <person name="Steele A.D."/>
            <person name="Gui C."/>
            <person name="Meng S."/>
            <person name="Li G."/>
            <person name="Viehrig K."/>
            <person name="Ye F."/>
            <person name="Su P."/>
            <person name="Kiefer A.F."/>
            <person name="Nichols A."/>
            <person name="Cepeda A.J."/>
            <person name="Yan W."/>
            <person name="Fan B."/>
            <person name="Jiang Y."/>
            <person name="Adhikari A."/>
            <person name="Zheng C.-J."/>
            <person name="Schuster L."/>
            <person name="Cowan T.M."/>
            <person name="Smanski M.J."/>
            <person name="Chevrette M.G."/>
            <person name="De Carvalho L.P.S."/>
            <person name="Shen B."/>
        </authorList>
    </citation>
    <scope>NUCLEOTIDE SEQUENCE [LARGE SCALE GENOMIC DNA]</scope>
    <source>
        <strain evidence="3 4">NPDC058584</strain>
    </source>
</reference>
<evidence type="ECO:0000313" key="4">
    <source>
        <dbReference type="Proteomes" id="UP001598300"/>
    </source>
</evidence>
<protein>
    <submittedName>
        <fullName evidence="3">Cytochrome P450</fullName>
    </submittedName>
</protein>
<organism evidence="3 4">
    <name type="scientific">Streptomyces bacillaris</name>
    <dbReference type="NCBI Taxonomy" id="68179"/>
    <lineage>
        <taxon>Bacteria</taxon>
        <taxon>Bacillati</taxon>
        <taxon>Actinomycetota</taxon>
        <taxon>Actinomycetes</taxon>
        <taxon>Kitasatosporales</taxon>
        <taxon>Streptomycetaceae</taxon>
        <taxon>Streptomyces</taxon>
    </lineage>
</organism>
<feature type="region of interest" description="Disordered" evidence="2">
    <location>
        <begin position="420"/>
        <end position="462"/>
    </location>
</feature>
<dbReference type="Gene3D" id="1.10.630.10">
    <property type="entry name" value="Cytochrome P450"/>
    <property type="match status" value="1"/>
</dbReference>
<keyword evidence="4" id="KW-1185">Reference proteome</keyword>
<sequence>MDPSPGATPYSAPAGCPMHQQQTSLYGPEFAADPHRVYDTFRAHGPAAPIELAPGVDATLIVQHEAALRVLQNPALFARDSRRWAALREGAIPMDSPVLPMMMYRPNCLFTDGAEHLRLRKAVTESLARLNSSRVSRDVERIADYLIDQFIERGSADLLNEYAKLLPLLLFNQLFGCPGDIGDRLTRSMSAIFDGEDVLRANAELTECLMELVALKRRQPGDDITSWLIQHPAGLRDEELKDQLVMLMGAGVEPERNLIANALLLMLSGDQPGGHDRRGGHERRGSGMLVEDALDDVLWNNPPIANYATHYPVRDIELDGVVLKAETPVLISFAAANSDPSLTDARQTLSKGAHLAWGAGPHVCPAKSPATLIALTAIEKILNTVPDLSLAVPASGVAWRPGPFHRALVALPVRFTPTAARRTPAAAQPPAPTSAQLPDPYRNAPPQPAAAARHAAEPAKKQKGWWSSFLDVFRV</sequence>
<comment type="similarity">
    <text evidence="1">Belongs to the cytochrome P450 family.</text>
</comment>
<dbReference type="PANTHER" id="PTHR46696">
    <property type="entry name" value="P450, PUTATIVE (EUROFUNG)-RELATED"/>
    <property type="match status" value="1"/>
</dbReference>
<proteinExistence type="inferred from homology"/>
<comment type="caution">
    <text evidence="3">The sequence shown here is derived from an EMBL/GenBank/DDBJ whole genome shotgun (WGS) entry which is preliminary data.</text>
</comment>
<dbReference type="InterPro" id="IPR036396">
    <property type="entry name" value="Cyt_P450_sf"/>
</dbReference>
<dbReference type="InterPro" id="IPR017972">
    <property type="entry name" value="Cyt_P450_CS"/>
</dbReference>
<dbReference type="PRINTS" id="PR00359">
    <property type="entry name" value="BP450"/>
</dbReference>
<evidence type="ECO:0000256" key="2">
    <source>
        <dbReference type="SAM" id="MobiDB-lite"/>
    </source>
</evidence>
<dbReference type="RefSeq" id="WP_079167205.1">
    <property type="nucleotide sequence ID" value="NZ_JBHVRE010000001.1"/>
</dbReference>
<dbReference type="Proteomes" id="UP001598300">
    <property type="component" value="Unassembled WGS sequence"/>
</dbReference>
<dbReference type="PANTHER" id="PTHR46696:SF1">
    <property type="entry name" value="CYTOCHROME P450 YJIB-RELATED"/>
    <property type="match status" value="1"/>
</dbReference>
<dbReference type="InterPro" id="IPR002397">
    <property type="entry name" value="Cyt_P450_B"/>
</dbReference>
<gene>
    <name evidence="3" type="ORF">ACFWR3_12245</name>
</gene>
<dbReference type="SUPFAM" id="SSF48264">
    <property type="entry name" value="Cytochrome P450"/>
    <property type="match status" value="1"/>
</dbReference>
<evidence type="ECO:0000313" key="3">
    <source>
        <dbReference type="EMBL" id="MFD3956846.1"/>
    </source>
</evidence>